<reference evidence="1" key="1">
    <citation type="submission" date="2020-12" db="EMBL/GenBank/DDBJ databases">
        <title>Genome sequencing of genetic groups of Flavobacterium columnare.</title>
        <authorList>
            <person name="Waldbieser G.C."/>
            <person name="Griffin M.J."/>
            <person name="LaFrentz B.R."/>
        </authorList>
    </citation>
    <scope>NUCLEOTIDE SEQUENCE</scope>
    <source>
        <strain evidence="1">90-106</strain>
    </source>
</reference>
<accession>A0A8G0P4H1</accession>
<organism evidence="1">
    <name type="scientific">Flavobacterium columnare</name>
    <dbReference type="NCBI Taxonomy" id="996"/>
    <lineage>
        <taxon>Bacteria</taxon>
        <taxon>Pseudomonadati</taxon>
        <taxon>Bacteroidota</taxon>
        <taxon>Flavobacteriia</taxon>
        <taxon>Flavobacteriales</taxon>
        <taxon>Flavobacteriaceae</taxon>
        <taxon>Flavobacterium</taxon>
    </lineage>
</organism>
<gene>
    <name evidence="1" type="ORF">JJC05_09075</name>
</gene>
<evidence type="ECO:0000313" key="1">
    <source>
        <dbReference type="EMBL" id="QYS88021.1"/>
    </source>
</evidence>
<dbReference type="KEGG" id="fdv:JJC05_09075"/>
<dbReference type="EMBL" id="CP067378">
    <property type="protein sequence ID" value="QYS88021.1"/>
    <property type="molecule type" value="Genomic_DNA"/>
</dbReference>
<dbReference type="AlphaFoldDB" id="A0A8G0P4H1"/>
<protein>
    <submittedName>
        <fullName evidence="1">Uncharacterized protein</fullName>
    </submittedName>
</protein>
<proteinExistence type="predicted"/>
<name>A0A8G0P4H1_9FLAO</name>
<sequence>MKHWSDFLNTRTHTTKRLGKMANAMTFEVQEKQLQLNNAKANLERLELQICNIIAENYKSECEYENAILNAKNRAIKWNNEPIESHKSSSKN</sequence>
<dbReference type="Proteomes" id="UP000824721">
    <property type="component" value="Chromosome"/>
</dbReference>